<dbReference type="Proteomes" id="UP001295462">
    <property type="component" value="Unassembled WGS sequence"/>
</dbReference>
<evidence type="ECO:0000313" key="1">
    <source>
        <dbReference type="EMBL" id="CAH1598555.1"/>
    </source>
</evidence>
<reference evidence="1" key="1">
    <citation type="submission" date="2022-01" db="EMBL/GenBank/DDBJ databases">
        <authorList>
            <person name="Lagorce A."/>
        </authorList>
    </citation>
    <scope>NUCLEOTIDE SEQUENCE</scope>
    <source>
        <strain evidence="1">Th15_F1_A12</strain>
    </source>
</reference>
<dbReference type="EMBL" id="CAKMUD010000091">
    <property type="protein sequence ID" value="CAH1598555.1"/>
    <property type="molecule type" value="Genomic_DNA"/>
</dbReference>
<evidence type="ECO:0000313" key="2">
    <source>
        <dbReference type="Proteomes" id="UP001295462"/>
    </source>
</evidence>
<organism evidence="1 2">
    <name type="scientific">Vibrio jasicida</name>
    <dbReference type="NCBI Taxonomy" id="766224"/>
    <lineage>
        <taxon>Bacteria</taxon>
        <taxon>Pseudomonadati</taxon>
        <taxon>Pseudomonadota</taxon>
        <taxon>Gammaproteobacteria</taxon>
        <taxon>Vibrionales</taxon>
        <taxon>Vibrionaceae</taxon>
        <taxon>Vibrio</taxon>
    </lineage>
</organism>
<gene>
    <name evidence="1" type="ORF">THF1A12_370009</name>
</gene>
<dbReference type="AlphaFoldDB" id="A0AAU9QSJ3"/>
<comment type="caution">
    <text evidence="1">The sequence shown here is derived from an EMBL/GenBank/DDBJ whole genome shotgun (WGS) entry which is preliminary data.</text>
</comment>
<protein>
    <submittedName>
        <fullName evidence="1">Uncharacterized protein</fullName>
    </submittedName>
</protein>
<accession>A0AAU9QSJ3</accession>
<name>A0AAU9QSJ3_9VIBR</name>
<proteinExistence type="predicted"/>
<sequence length="41" mass="4688">MNDFPPIVNNKRRPKYEHIPTNLVSDVFAGKGTRNGTIHPR</sequence>